<dbReference type="AlphaFoldDB" id="A0A815WVI2"/>
<organism evidence="2 5">
    <name type="scientific">Didymodactylos carnosus</name>
    <dbReference type="NCBI Taxonomy" id="1234261"/>
    <lineage>
        <taxon>Eukaryota</taxon>
        <taxon>Metazoa</taxon>
        <taxon>Spiralia</taxon>
        <taxon>Gnathifera</taxon>
        <taxon>Rotifera</taxon>
        <taxon>Eurotatoria</taxon>
        <taxon>Bdelloidea</taxon>
        <taxon>Philodinida</taxon>
        <taxon>Philodinidae</taxon>
        <taxon>Didymodactylos</taxon>
    </lineage>
</organism>
<comment type="caution">
    <text evidence="2">The sequence shown here is derived from an EMBL/GenBank/DDBJ whole genome shotgun (WGS) entry which is preliminary data.</text>
</comment>
<name>A0A815WVI2_9BILA</name>
<proteinExistence type="predicted"/>
<evidence type="ECO:0008006" key="6">
    <source>
        <dbReference type="Google" id="ProtNLM"/>
    </source>
</evidence>
<evidence type="ECO:0000313" key="4">
    <source>
        <dbReference type="EMBL" id="CAF4411330.1"/>
    </source>
</evidence>
<dbReference type="Proteomes" id="UP000682733">
    <property type="component" value="Unassembled WGS sequence"/>
</dbReference>
<dbReference type="EMBL" id="CAJOBA010048631">
    <property type="protein sequence ID" value="CAF4214619.1"/>
    <property type="molecule type" value="Genomic_DNA"/>
</dbReference>
<accession>A0A815WVI2</accession>
<protein>
    <recommendedName>
        <fullName evidence="6">PDZ domain-containing protein</fullName>
    </recommendedName>
</protein>
<keyword evidence="5" id="KW-1185">Reference proteome</keyword>
<dbReference type="Proteomes" id="UP000677228">
    <property type="component" value="Unassembled WGS sequence"/>
</dbReference>
<evidence type="ECO:0000313" key="5">
    <source>
        <dbReference type="Proteomes" id="UP000663829"/>
    </source>
</evidence>
<dbReference type="Proteomes" id="UP000663829">
    <property type="component" value="Unassembled WGS sequence"/>
</dbReference>
<dbReference type="EMBL" id="CAJNOQ010027027">
    <property type="protein sequence ID" value="CAF1550285.1"/>
    <property type="molecule type" value="Genomic_DNA"/>
</dbReference>
<dbReference type="Proteomes" id="UP000681722">
    <property type="component" value="Unassembled WGS sequence"/>
</dbReference>
<dbReference type="EMBL" id="CAJOBC010092711">
    <property type="protein sequence ID" value="CAF4411330.1"/>
    <property type="molecule type" value="Genomic_DNA"/>
</dbReference>
<dbReference type="EMBL" id="CAJNOK010026889">
    <property type="protein sequence ID" value="CAF1410432.1"/>
    <property type="molecule type" value="Genomic_DNA"/>
</dbReference>
<evidence type="ECO:0000313" key="3">
    <source>
        <dbReference type="EMBL" id="CAF4214619.1"/>
    </source>
</evidence>
<evidence type="ECO:0000313" key="1">
    <source>
        <dbReference type="EMBL" id="CAF1410432.1"/>
    </source>
</evidence>
<gene>
    <name evidence="2" type="ORF">GPM918_LOCUS39163</name>
    <name evidence="1" type="ORF">OVA965_LOCUS33348</name>
    <name evidence="4" type="ORF">SRO942_LOCUS40023</name>
    <name evidence="3" type="ORF">TMI583_LOCUS34235</name>
</gene>
<evidence type="ECO:0000313" key="2">
    <source>
        <dbReference type="EMBL" id="CAF1550285.1"/>
    </source>
</evidence>
<dbReference type="OrthoDB" id="66881at2759"/>
<sequence>MLPRLGDLEIPFLAEHKKIEFSKRVRKCSYLIMSSKQRLSPTKLFNTTNLNSNKKDFSNNILENIVHWSQTCHDTILCCSSSSNSSDDSFSKCLILPLKGGSDNGQFVYFGDAILLNNKSNVKIVEGGKINQDEIIIKIDQHKIAGCTLQDVQTLIQTKSTNGQKIILKTCKTGE</sequence>
<reference evidence="2" key="1">
    <citation type="submission" date="2021-02" db="EMBL/GenBank/DDBJ databases">
        <authorList>
            <person name="Nowell W R."/>
        </authorList>
    </citation>
    <scope>NUCLEOTIDE SEQUENCE</scope>
</reference>